<evidence type="ECO:0000259" key="4">
    <source>
        <dbReference type="Pfam" id="PF02342"/>
    </source>
</evidence>
<feature type="compositionally biased region" description="Polar residues" evidence="3">
    <location>
        <begin position="64"/>
        <end position="75"/>
    </location>
</feature>
<protein>
    <recommendedName>
        <fullName evidence="4">TerD domain-containing protein</fullName>
    </recommendedName>
</protein>
<accession>B3G2C5</accession>
<evidence type="ECO:0000313" key="5">
    <source>
        <dbReference type="EMBL" id="ACD39187.1"/>
    </source>
</evidence>
<organism evidence="5">
    <name type="scientific">Pseudomonas aeruginosa</name>
    <dbReference type="NCBI Taxonomy" id="287"/>
    <lineage>
        <taxon>Bacteria</taxon>
        <taxon>Pseudomonadati</taxon>
        <taxon>Pseudomonadota</taxon>
        <taxon>Gammaproteobacteria</taxon>
        <taxon>Pseudomonadales</taxon>
        <taxon>Pseudomonadaceae</taxon>
        <taxon>Pseudomonas</taxon>
    </lineage>
</organism>
<comment type="similarity">
    <text evidence="1">Belongs to the CAPAB/TerDEXZ family.</text>
</comment>
<name>B3G2C5_PSEAI</name>
<dbReference type="InterPro" id="IPR051324">
    <property type="entry name" value="Stress/Tellurium_Resist"/>
</dbReference>
<dbReference type="EMBL" id="EU595750">
    <property type="protein sequence ID" value="ACD39187.1"/>
    <property type="molecule type" value="Genomic_DNA"/>
</dbReference>
<evidence type="ECO:0000313" key="6">
    <source>
        <dbReference type="EMBL" id="AET25340.1"/>
    </source>
</evidence>
<proteinExistence type="inferred from homology"/>
<evidence type="ECO:0000256" key="2">
    <source>
        <dbReference type="ARBA" id="ARBA00022686"/>
    </source>
</evidence>
<gene>
    <name evidence="5" type="ORF">PACL_0399</name>
</gene>
<reference evidence="5" key="1">
    <citation type="journal article" date="2008" name="Genomics">
        <title>Large-insert genome analysis technology detects structural variation in Pseudomonas aeruginosa clinical strains from cystic fibrosis patients.</title>
        <authorList>
            <person name="Hayden H.S."/>
            <person name="Gillett W."/>
            <person name="Saenphimmachak C."/>
            <person name="Lim R."/>
            <person name="Zhou Y."/>
            <person name="Jacobs M.A."/>
            <person name="Chang J."/>
            <person name="Rohmer L."/>
            <person name="D'Argenio D.A."/>
            <person name="Palmieri A."/>
            <person name="Levy R."/>
            <person name="Haugen E."/>
            <person name="Wong G.K."/>
            <person name="Brittnacher M.J."/>
            <person name="Burns J.L."/>
            <person name="Miller S.I."/>
            <person name="Olson M.V."/>
            <person name="Kaul R."/>
        </authorList>
    </citation>
    <scope>NUCLEOTIDE SEQUENCE</scope>
    <source>
        <strain evidence="5">PACS171b</strain>
    </source>
</reference>
<evidence type="ECO:0000256" key="3">
    <source>
        <dbReference type="SAM" id="MobiDB-lite"/>
    </source>
</evidence>
<dbReference type="PANTHER" id="PTHR32097:SF4">
    <property type="entry name" value="GENERAL STRESS PROTEIN 16U"/>
    <property type="match status" value="1"/>
</dbReference>
<keyword evidence="2" id="KW-0778">Tellurium resistance</keyword>
<reference evidence="6" key="2">
    <citation type="journal article" date="2012" name="Antimicrob. Agents Chemother.">
        <title>Diverse Mobilized Class 1 Integrons Are Common in the Chromosomes of Pathogenic Pseudomonas aeruginosa Clinical Isolates.</title>
        <authorList>
            <person name="Martinez E."/>
            <person name="Marquez C."/>
            <person name="Ingold A."/>
            <person name="Merlino J."/>
            <person name="Djordjevic S.P."/>
            <person name="Stokes H.W."/>
            <person name="Roy Chowdhury P."/>
        </authorList>
    </citation>
    <scope>NUCLEOTIDE SEQUENCE</scope>
    <source>
        <strain evidence="6">C79</strain>
    </source>
</reference>
<dbReference type="Gene3D" id="2.60.60.30">
    <property type="entry name" value="sav2460 like domains"/>
    <property type="match status" value="1"/>
</dbReference>
<dbReference type="EMBL" id="JF826498">
    <property type="protein sequence ID" value="AET25340.1"/>
    <property type="molecule type" value="Genomic_DNA"/>
</dbReference>
<feature type="region of interest" description="Disordered" evidence="3">
    <location>
        <begin position="53"/>
        <end position="75"/>
    </location>
</feature>
<dbReference type="PANTHER" id="PTHR32097">
    <property type="entry name" value="CAMP-BINDING PROTEIN 1-RELATED"/>
    <property type="match status" value="1"/>
</dbReference>
<sequence>MSSASHKSVLLLSILQPGLASTFPFSSYTSLWRFGPEWTSVGPRFMQSRLTLPAHKPRNRRPELNQSLKPGENTTINQSKGQVLVTHSAGANLDVNLTAFLITDSGKVVDDSGMVFFNAPEHASGAAAFSPPIIQAGSISHSISFDLSRLPASISKIAITLTQDGTGGGFAGVPNLSARVLAGDQVLDLAPGAFERETGIIVLELYVRNGQAKARSVWQGFASGLVGLCGMYGVEVDDEPATALIPAAPPAKPVSITKTVITLDKPGSTHKVSLEKGAAAPKVIKVSARWVDNGDGRDNDDLDLRIGILRPDGRMSIIQAPDKRGSFEADPFVLHTGDVVSASTSAPGIETVEINAAISHLMGGKVALVCSVYSAVDNGAVSVASLKPKMRMEYGDEVVECAFEFKGGFFSSLVYTYVLGMIEIDGDEIRISPSGVTSKTGSEATPWLTRKGDRVELTMDGPHVFKGRPLERKGNKHYV</sequence>
<feature type="domain" description="TerD" evidence="4">
    <location>
        <begin position="87"/>
        <end position="232"/>
    </location>
</feature>
<evidence type="ECO:0000256" key="1">
    <source>
        <dbReference type="ARBA" id="ARBA00008775"/>
    </source>
</evidence>
<dbReference type="AlphaFoldDB" id="B3G2C5"/>
<dbReference type="GO" id="GO:0046690">
    <property type="term" value="P:response to tellurium ion"/>
    <property type="evidence" value="ECO:0007669"/>
    <property type="project" value="UniProtKB-KW"/>
</dbReference>
<dbReference type="CDD" id="cd06974">
    <property type="entry name" value="TerD_like"/>
    <property type="match status" value="1"/>
</dbReference>
<dbReference type="InterPro" id="IPR003325">
    <property type="entry name" value="TerD"/>
</dbReference>
<dbReference type="Pfam" id="PF02342">
    <property type="entry name" value="TerD"/>
    <property type="match status" value="1"/>
</dbReference>